<reference evidence="12 13" key="2">
    <citation type="journal article" date="2014" name="J. Gen. Appl. Microbiol.">
        <title>The early diverging ascomycetous budding yeast Saitoella complicata has three histone deacetylases belonging to the Clr6, Hos2, and Rpd3 lineages.</title>
        <authorList>
            <person name="Nishida H."/>
            <person name="Matsumoto T."/>
            <person name="Kondo S."/>
            <person name="Hamamoto M."/>
            <person name="Yoshikawa H."/>
        </authorList>
    </citation>
    <scope>NUCLEOTIDE SEQUENCE [LARGE SCALE GENOMIC DNA]</scope>
    <source>
        <strain evidence="12 13">NRRL Y-17804</strain>
    </source>
</reference>
<sequence length="885" mass="100409">MEEKSFSFCYSTQLDIPVYLRVASLEGQSKQLPYSQLHANPELKYVGSNTNSVSELYATVQLFAESKPLTVPIRTSYKPFKIRRLWNEWITLPIKYSDLPRTSVLAVTLWDYSADIQHVPFGGATLPLFEDDGTLRKGRQKLKIHLGKEADGSAYTSTPHTPDASDELDRLEKLIKMQDAAEIPQIGWMDALAFQHLERLNRANTKDNVRHLYLEFPIFDFPIVHHSYTYPSITDSMPAPVPLPYQNQMTAKDDRRFVTVFDPEMMRENPIEVKHRRLTRSHRNGPMDRDMKPDAKTRDELNEIIKLPSSQELSGDEKDLLWKFRYFLTRDKRALTKFVKSVTWSDSTEARQAAELLPRWSSIDVDDALELLGPSFTNVAVRSYAVQRLQKSDDEEILLYLLQLVQALKFENIPVDAKDKDGKGEQASSLADFLVGRAVENEILGIHFHWYLMVECEDRSKGRLFAKVAHQFMTTLVKRPDGKERRSVLKRQAGLVADLAQLSQSLRSSKDGRPKKIEKLRHYLADPKHGMAQFEPLPLPLNPSLSIVGIVPDTATIFKSSMLPLRLDFKCDDGSTYPVIFKTGDDLRQDQLVVQIIRLMDRLLLKENLDLKLTPYRVLATGPTHGAMQFVPSMPIATALVEFNGSVLAYMKKNNPDPGARFGVKAEAMDTYVKSCAGYCVITYLLGVGDRHLDNLLISPDGHFFHIDFGFILGRDPKPFPPAMKLCKEMVEGMGGAQSEYYKQFKSYCYTAFTTLRKQANLILNLFALMVDANIPDIKIEPDKAVTKVKDKFCLEMSEEEAINFFETLINDSVNALIGGRDIKIYLGSVLGKGLAFFENISVHITFSSQISVLDVFIGFQTRHPSESTTLTSRCDSLQIVDLHH</sequence>
<evidence type="ECO:0000256" key="3">
    <source>
        <dbReference type="ARBA" id="ARBA00022741"/>
    </source>
</evidence>
<dbReference type="EC" id="2.7.1.137" evidence="7"/>
<dbReference type="InterPro" id="IPR001263">
    <property type="entry name" value="PI3K_accessory_dom"/>
</dbReference>
<dbReference type="GO" id="GO:0005768">
    <property type="term" value="C:endosome"/>
    <property type="evidence" value="ECO:0007669"/>
    <property type="project" value="TreeGrafter"/>
</dbReference>
<dbReference type="InterPro" id="IPR002420">
    <property type="entry name" value="PI3K-type_C2_dom"/>
</dbReference>
<dbReference type="PROSITE" id="PS50290">
    <property type="entry name" value="PI3_4_KINASE_3"/>
    <property type="match status" value="1"/>
</dbReference>
<dbReference type="SUPFAM" id="SSF49562">
    <property type="entry name" value="C2 domain (Calcium/lipid-binding domain, CaLB)"/>
    <property type="match status" value="1"/>
</dbReference>
<dbReference type="PROSITE" id="PS50004">
    <property type="entry name" value="C2"/>
    <property type="match status" value="1"/>
</dbReference>
<dbReference type="GO" id="GO:0034271">
    <property type="term" value="C:phosphatidylinositol 3-kinase complex, class III, type I"/>
    <property type="evidence" value="ECO:0007669"/>
    <property type="project" value="TreeGrafter"/>
</dbReference>
<dbReference type="OMA" id="LHKFAQY"/>
<dbReference type="SMART" id="SM00145">
    <property type="entry name" value="PI3Ka"/>
    <property type="match status" value="1"/>
</dbReference>
<dbReference type="SUPFAM" id="SSF48371">
    <property type="entry name" value="ARM repeat"/>
    <property type="match status" value="1"/>
</dbReference>
<dbReference type="PIRSF" id="PIRSF000587">
    <property type="entry name" value="PI3K_Vps34"/>
    <property type="match status" value="1"/>
</dbReference>
<feature type="domain" description="PI3K/PI4K catalytic" evidence="9">
    <location>
        <begin position="551"/>
        <end position="818"/>
    </location>
</feature>
<keyword evidence="5 7" id="KW-0067">ATP-binding</keyword>
<evidence type="ECO:0000259" key="9">
    <source>
        <dbReference type="PROSITE" id="PS50290"/>
    </source>
</evidence>
<dbReference type="InterPro" id="IPR018936">
    <property type="entry name" value="PI3/4_kinase_CS"/>
</dbReference>
<dbReference type="GO" id="GO:0000407">
    <property type="term" value="C:phagophore assembly site"/>
    <property type="evidence" value="ECO:0007669"/>
    <property type="project" value="TreeGrafter"/>
</dbReference>
<dbReference type="InterPro" id="IPR057756">
    <property type="entry name" value="PI3-kinase_type3/VPS34_cat"/>
</dbReference>
<reference evidence="12 13" key="3">
    <citation type="journal article" date="2015" name="Genome Announc.">
        <title>Draft Genome Sequence of the Archiascomycetous Yeast Saitoella complicata.</title>
        <authorList>
            <person name="Yamauchi K."/>
            <person name="Kondo S."/>
            <person name="Hamamoto M."/>
            <person name="Takahashi Y."/>
            <person name="Ogura Y."/>
            <person name="Hayashi T."/>
            <person name="Nishida H."/>
        </authorList>
    </citation>
    <scope>NUCLEOTIDE SEQUENCE [LARGE SCALE GENOMIC DNA]</scope>
    <source>
        <strain evidence="12 13">NRRL Y-17804</strain>
    </source>
</reference>
<proteinExistence type="inferred from homology"/>
<dbReference type="InterPro" id="IPR035892">
    <property type="entry name" value="C2_domain_sf"/>
</dbReference>
<evidence type="ECO:0000259" key="8">
    <source>
        <dbReference type="PROSITE" id="PS50004"/>
    </source>
</evidence>
<evidence type="ECO:0000256" key="7">
    <source>
        <dbReference type="PIRNR" id="PIRNR000587"/>
    </source>
</evidence>
<dbReference type="SMART" id="SM00142">
    <property type="entry name" value="PI3K_C2"/>
    <property type="match status" value="1"/>
</dbReference>
<dbReference type="InterPro" id="IPR036940">
    <property type="entry name" value="PI3/4_kinase_cat_sf"/>
</dbReference>
<evidence type="ECO:0000313" key="12">
    <source>
        <dbReference type="EMBL" id="GAO51559.1"/>
    </source>
</evidence>
<dbReference type="InterPro" id="IPR008290">
    <property type="entry name" value="PI3K_Vps34"/>
</dbReference>
<dbReference type="Pfam" id="PF00454">
    <property type="entry name" value="PI3_PI4_kinase"/>
    <property type="match status" value="1"/>
</dbReference>
<dbReference type="Gene3D" id="3.30.1010.10">
    <property type="entry name" value="Phosphatidylinositol 3-kinase Catalytic Subunit, Chain A, domain 4"/>
    <property type="match status" value="1"/>
</dbReference>
<dbReference type="InterPro" id="IPR016024">
    <property type="entry name" value="ARM-type_fold"/>
</dbReference>
<dbReference type="InterPro" id="IPR011009">
    <property type="entry name" value="Kinase-like_dom_sf"/>
</dbReference>
<dbReference type="Gene3D" id="1.25.40.70">
    <property type="entry name" value="Phosphatidylinositol 3-kinase, accessory domain (PIK)"/>
    <property type="match status" value="1"/>
</dbReference>
<accession>A0A0E9NNZ6</accession>
<dbReference type="PANTHER" id="PTHR10048:SF7">
    <property type="entry name" value="PHOSPHATIDYLINOSITOL 3-KINASE CATALYTIC SUBUNIT TYPE 3"/>
    <property type="match status" value="1"/>
</dbReference>
<keyword evidence="4 7" id="KW-0418">Kinase</keyword>
<comment type="catalytic activity">
    <reaction evidence="6">
        <text>a 1,2-diacyl-sn-glycero-3-phospho-(1D-myo-inositol) + ATP = a 1,2-diacyl-sn-glycero-3-phospho-(1D-myo-inositol-3-phosphate) + ADP + H(+)</text>
        <dbReference type="Rhea" id="RHEA:12709"/>
        <dbReference type="ChEBI" id="CHEBI:15378"/>
        <dbReference type="ChEBI" id="CHEBI:30616"/>
        <dbReference type="ChEBI" id="CHEBI:57880"/>
        <dbReference type="ChEBI" id="CHEBI:58088"/>
        <dbReference type="ChEBI" id="CHEBI:456216"/>
        <dbReference type="EC" id="2.7.1.137"/>
    </reaction>
    <physiologicalReaction direction="left-to-right" evidence="6">
        <dbReference type="Rhea" id="RHEA:12710"/>
    </physiologicalReaction>
</comment>
<evidence type="ECO:0000259" key="11">
    <source>
        <dbReference type="PROSITE" id="PS51547"/>
    </source>
</evidence>
<name>A0A0E9NNZ6_SAICN</name>
<evidence type="ECO:0000259" key="10">
    <source>
        <dbReference type="PROSITE" id="PS51545"/>
    </source>
</evidence>
<comment type="caution">
    <text evidence="12">The sequence shown here is derived from an EMBL/GenBank/DDBJ whole genome shotgun (WGS) entry which is preliminary data.</text>
</comment>
<dbReference type="InterPro" id="IPR015433">
    <property type="entry name" value="PI3/4_kinase"/>
</dbReference>
<dbReference type="CDD" id="cd00896">
    <property type="entry name" value="PI3Kc_III"/>
    <property type="match status" value="1"/>
</dbReference>
<dbReference type="FunFam" id="1.25.40.70:FF:000009">
    <property type="entry name" value="Phosphatidylinositol 3-kinase VPS34"/>
    <property type="match status" value="1"/>
</dbReference>
<protein>
    <recommendedName>
        <fullName evidence="7">Phosphatidylinositol 3-kinase VPS34</fullName>
        <ecNumber evidence="7">2.7.1.137</ecNumber>
    </recommendedName>
</protein>
<dbReference type="Pfam" id="PF00792">
    <property type="entry name" value="PI3K_C2"/>
    <property type="match status" value="1"/>
</dbReference>
<evidence type="ECO:0000256" key="2">
    <source>
        <dbReference type="ARBA" id="ARBA00022679"/>
    </source>
</evidence>
<gene>
    <name evidence="12" type="ORF">G7K_5658-t1</name>
</gene>
<dbReference type="PROSITE" id="PS00915">
    <property type="entry name" value="PI3_4_KINASE_1"/>
    <property type="match status" value="1"/>
</dbReference>
<comment type="similarity">
    <text evidence="1">Belongs to the PI3/PI4-kinase family. Type III PI4K subfamily.</text>
</comment>
<dbReference type="SUPFAM" id="SSF56112">
    <property type="entry name" value="Protein kinase-like (PK-like)"/>
    <property type="match status" value="1"/>
</dbReference>
<feature type="domain" description="C2" evidence="8">
    <location>
        <begin position="1"/>
        <end position="142"/>
    </location>
</feature>
<reference evidence="12 13" key="1">
    <citation type="journal article" date="2011" name="J. Gen. Appl. Microbiol.">
        <title>Draft genome sequencing of the enigmatic yeast Saitoella complicata.</title>
        <authorList>
            <person name="Nishida H."/>
            <person name="Hamamoto M."/>
            <person name="Sugiyama J."/>
        </authorList>
    </citation>
    <scope>NUCLEOTIDE SEQUENCE [LARGE SCALE GENOMIC DNA]</scope>
    <source>
        <strain evidence="12 13">NRRL Y-17804</strain>
    </source>
</reference>
<dbReference type="GO" id="GO:0005524">
    <property type="term" value="F:ATP binding"/>
    <property type="evidence" value="ECO:0007669"/>
    <property type="project" value="UniProtKB-UniRule"/>
</dbReference>
<keyword evidence="13" id="KW-1185">Reference proteome</keyword>
<feature type="domain" description="C2 PI3K-type" evidence="11">
    <location>
        <begin position="27"/>
        <end position="184"/>
    </location>
</feature>
<dbReference type="PROSITE" id="PS51547">
    <property type="entry name" value="C2_PI3K"/>
    <property type="match status" value="1"/>
</dbReference>
<dbReference type="CDD" id="cd00870">
    <property type="entry name" value="PI3Ka_III"/>
    <property type="match status" value="1"/>
</dbReference>
<keyword evidence="3 7" id="KW-0547">Nucleotide-binding</keyword>
<dbReference type="Gene3D" id="2.60.40.150">
    <property type="entry name" value="C2 domain"/>
    <property type="match status" value="1"/>
</dbReference>
<dbReference type="EMBL" id="BACD03000048">
    <property type="protein sequence ID" value="GAO51559.1"/>
    <property type="molecule type" value="Genomic_DNA"/>
</dbReference>
<dbReference type="Proteomes" id="UP000033140">
    <property type="component" value="Unassembled WGS sequence"/>
</dbReference>
<dbReference type="InterPro" id="IPR042236">
    <property type="entry name" value="PI3K_accessory_sf"/>
</dbReference>
<dbReference type="InterPro" id="IPR000403">
    <property type="entry name" value="PI3/4_kinase_cat_dom"/>
</dbReference>
<evidence type="ECO:0000256" key="1">
    <source>
        <dbReference type="ARBA" id="ARBA00006209"/>
    </source>
</evidence>
<dbReference type="GO" id="GO:0016303">
    <property type="term" value="F:1-phosphatidylinositol-3-kinase activity"/>
    <property type="evidence" value="ECO:0007669"/>
    <property type="project" value="UniProtKB-UniRule"/>
</dbReference>
<dbReference type="GO" id="GO:0000045">
    <property type="term" value="P:autophagosome assembly"/>
    <property type="evidence" value="ECO:0007669"/>
    <property type="project" value="TreeGrafter"/>
</dbReference>
<evidence type="ECO:0000256" key="4">
    <source>
        <dbReference type="ARBA" id="ARBA00022777"/>
    </source>
</evidence>
<feature type="domain" description="PIK helical" evidence="10">
    <location>
        <begin position="288"/>
        <end position="475"/>
    </location>
</feature>
<dbReference type="STRING" id="698492.A0A0E9NNZ6"/>
<dbReference type="FunFam" id="1.10.1070.11:FF:000002">
    <property type="entry name" value="Phosphatidylinositol 3-kinase catalytic subunit type 3"/>
    <property type="match status" value="1"/>
</dbReference>
<dbReference type="GO" id="GO:0034272">
    <property type="term" value="C:phosphatidylinositol 3-kinase complex, class III, type II"/>
    <property type="evidence" value="ECO:0007669"/>
    <property type="project" value="TreeGrafter"/>
</dbReference>
<dbReference type="SMART" id="SM00146">
    <property type="entry name" value="PI3Kc"/>
    <property type="match status" value="1"/>
</dbReference>
<organism evidence="12 13">
    <name type="scientific">Saitoella complicata (strain BCRC 22490 / CBS 7301 / JCM 7358 / NBRC 10748 / NRRL Y-17804)</name>
    <dbReference type="NCBI Taxonomy" id="698492"/>
    <lineage>
        <taxon>Eukaryota</taxon>
        <taxon>Fungi</taxon>
        <taxon>Dikarya</taxon>
        <taxon>Ascomycota</taxon>
        <taxon>Taphrinomycotina</taxon>
        <taxon>Taphrinomycotina incertae sedis</taxon>
        <taxon>Saitoella</taxon>
    </lineage>
</organism>
<dbReference type="Pfam" id="PF00613">
    <property type="entry name" value="PI3Ka"/>
    <property type="match status" value="1"/>
</dbReference>
<dbReference type="CDD" id="cd08397">
    <property type="entry name" value="C2_PI3K_class_III"/>
    <property type="match status" value="1"/>
</dbReference>
<dbReference type="PANTHER" id="PTHR10048">
    <property type="entry name" value="PHOSPHATIDYLINOSITOL KINASE"/>
    <property type="match status" value="1"/>
</dbReference>
<evidence type="ECO:0000256" key="6">
    <source>
        <dbReference type="ARBA" id="ARBA00023985"/>
    </source>
</evidence>
<evidence type="ECO:0000313" key="13">
    <source>
        <dbReference type="Proteomes" id="UP000033140"/>
    </source>
</evidence>
<dbReference type="InterPro" id="IPR000008">
    <property type="entry name" value="C2_dom"/>
</dbReference>
<dbReference type="FunFam" id="3.30.1010.10:FF:000002">
    <property type="entry name" value="Phosphatidylinositol 3-kinase catalytic subunit type 3"/>
    <property type="match status" value="1"/>
</dbReference>
<dbReference type="GO" id="GO:0006897">
    <property type="term" value="P:endocytosis"/>
    <property type="evidence" value="ECO:0007669"/>
    <property type="project" value="TreeGrafter"/>
</dbReference>
<evidence type="ECO:0000256" key="5">
    <source>
        <dbReference type="ARBA" id="ARBA00022840"/>
    </source>
</evidence>
<dbReference type="GO" id="GO:0048015">
    <property type="term" value="P:phosphatidylinositol-mediated signaling"/>
    <property type="evidence" value="ECO:0007669"/>
    <property type="project" value="TreeGrafter"/>
</dbReference>
<dbReference type="GO" id="GO:0005777">
    <property type="term" value="C:peroxisome"/>
    <property type="evidence" value="ECO:0007669"/>
    <property type="project" value="TreeGrafter"/>
</dbReference>
<keyword evidence="2 7" id="KW-0808">Transferase</keyword>
<dbReference type="PROSITE" id="PS51545">
    <property type="entry name" value="PIK_HELICAL"/>
    <property type="match status" value="1"/>
</dbReference>
<dbReference type="AlphaFoldDB" id="A0A0E9NNZ6"/>
<dbReference type="Gene3D" id="1.10.1070.11">
    <property type="entry name" value="Phosphatidylinositol 3-/4-kinase, catalytic domain"/>
    <property type="match status" value="1"/>
</dbReference>
<dbReference type="PROSITE" id="PS00916">
    <property type="entry name" value="PI3_4_KINASE_2"/>
    <property type="match status" value="1"/>
</dbReference>